<reference evidence="3" key="1">
    <citation type="submission" date="2019-09" db="EMBL/GenBank/DDBJ databases">
        <title>Characterisation of the sponge microbiome using genome-centric metagenomics.</title>
        <authorList>
            <person name="Engelberts J.P."/>
            <person name="Robbins S.J."/>
            <person name="De Goeij J.M."/>
            <person name="Aranda M."/>
            <person name="Bell S.C."/>
            <person name="Webster N.S."/>
        </authorList>
    </citation>
    <scope>NUCLEOTIDE SEQUENCE</scope>
    <source>
        <strain evidence="3">SB0664_bin_27</strain>
    </source>
</reference>
<name>A0A6B0YYB7_9CHLR</name>
<proteinExistence type="predicted"/>
<gene>
    <name evidence="3" type="ORF">F4Y42_13190</name>
</gene>
<protein>
    <submittedName>
        <fullName evidence="3">Uncharacterized protein</fullName>
    </submittedName>
</protein>
<keyword evidence="2" id="KW-1133">Transmembrane helix</keyword>
<comment type="caution">
    <text evidence="3">The sequence shown here is derived from an EMBL/GenBank/DDBJ whole genome shotgun (WGS) entry which is preliminary data.</text>
</comment>
<organism evidence="3">
    <name type="scientific">Caldilineaceae bacterium SB0664_bin_27</name>
    <dbReference type="NCBI Taxonomy" id="2605260"/>
    <lineage>
        <taxon>Bacteria</taxon>
        <taxon>Bacillati</taxon>
        <taxon>Chloroflexota</taxon>
        <taxon>Caldilineae</taxon>
        <taxon>Caldilineales</taxon>
        <taxon>Caldilineaceae</taxon>
    </lineage>
</organism>
<dbReference type="EMBL" id="VXRG01000109">
    <property type="protein sequence ID" value="MXY94388.1"/>
    <property type="molecule type" value="Genomic_DNA"/>
</dbReference>
<feature type="transmembrane region" description="Helical" evidence="2">
    <location>
        <begin position="12"/>
        <end position="35"/>
    </location>
</feature>
<keyword evidence="2" id="KW-0812">Transmembrane</keyword>
<keyword evidence="2" id="KW-0472">Membrane</keyword>
<accession>A0A6B0YYB7</accession>
<sequence>MSRLIYHLDRMMLAGAPVVRWIDGLLLLVGALGAFHFVPGHFFTTGLCLVLFASFIWLRRHWRSRDYVQFVESPTPSVTPQPLAPKDSVPIHASGYFTVEEKNERFTWLQGYFRTFATREHAVICLVQPKRFLLAEWPEKDVGMWYVFFFPKSVRSIRYGTVSYGRNAQTCLAIEHEILIPKRGRFSRERTVQETVLLASPTEEDTRRILADLLHDSHAKSEEAKPSKPLQPAPDPARNGQVKIPIESTRRLD</sequence>
<feature type="transmembrane region" description="Helical" evidence="2">
    <location>
        <begin position="41"/>
        <end position="58"/>
    </location>
</feature>
<evidence type="ECO:0000256" key="2">
    <source>
        <dbReference type="SAM" id="Phobius"/>
    </source>
</evidence>
<evidence type="ECO:0000256" key="1">
    <source>
        <dbReference type="SAM" id="MobiDB-lite"/>
    </source>
</evidence>
<dbReference type="AlphaFoldDB" id="A0A6B0YYB7"/>
<evidence type="ECO:0000313" key="3">
    <source>
        <dbReference type="EMBL" id="MXY94388.1"/>
    </source>
</evidence>
<feature type="region of interest" description="Disordered" evidence="1">
    <location>
        <begin position="218"/>
        <end position="253"/>
    </location>
</feature>